<evidence type="ECO:0000313" key="3">
    <source>
        <dbReference type="EMBL" id="GGO84961.1"/>
    </source>
</evidence>
<keyword evidence="2" id="KW-1133">Transmembrane helix</keyword>
<dbReference type="EMBL" id="BMNI01000001">
    <property type="protein sequence ID" value="GGO84961.1"/>
    <property type="molecule type" value="Genomic_DNA"/>
</dbReference>
<organism evidence="3 4">
    <name type="scientific">Nocardioides phosphati</name>
    <dbReference type="NCBI Taxonomy" id="1867775"/>
    <lineage>
        <taxon>Bacteria</taxon>
        <taxon>Bacillati</taxon>
        <taxon>Actinomycetota</taxon>
        <taxon>Actinomycetes</taxon>
        <taxon>Propionibacteriales</taxon>
        <taxon>Nocardioidaceae</taxon>
        <taxon>Nocardioides</taxon>
    </lineage>
</organism>
<dbReference type="RefSeq" id="WP_188782284.1">
    <property type="nucleotide sequence ID" value="NZ_BMNI01000001.1"/>
</dbReference>
<evidence type="ECO:0000256" key="1">
    <source>
        <dbReference type="SAM" id="Coils"/>
    </source>
</evidence>
<keyword evidence="2" id="KW-0812">Transmembrane</keyword>
<keyword evidence="1" id="KW-0175">Coiled coil</keyword>
<keyword evidence="2" id="KW-0472">Membrane</keyword>
<accession>A0ABQ2N7J0</accession>
<proteinExistence type="predicted"/>
<protein>
    <recommendedName>
        <fullName evidence="5">DUF2933 domain-containing protein</fullName>
    </recommendedName>
</protein>
<gene>
    <name evidence="3" type="ORF">GCM10011584_03770</name>
</gene>
<comment type="caution">
    <text evidence="3">The sequence shown here is derived from an EMBL/GenBank/DDBJ whole genome shotgun (WGS) entry which is preliminary data.</text>
</comment>
<keyword evidence="4" id="KW-1185">Reference proteome</keyword>
<dbReference type="Proteomes" id="UP000655410">
    <property type="component" value="Unassembled WGS sequence"/>
</dbReference>
<feature type="transmembrane region" description="Helical" evidence="2">
    <location>
        <begin position="6"/>
        <end position="23"/>
    </location>
</feature>
<feature type="coiled-coil region" evidence="1">
    <location>
        <begin position="43"/>
        <end position="70"/>
    </location>
</feature>
<sequence>MPSWLPPLLITGAALVLMYFTCMRPMRGGHCAMSANPRAGRSAEESDAEVQQLRDEVARLRGDLDRSRVE</sequence>
<evidence type="ECO:0008006" key="5">
    <source>
        <dbReference type="Google" id="ProtNLM"/>
    </source>
</evidence>
<reference evidence="4" key="1">
    <citation type="journal article" date="2019" name="Int. J. Syst. Evol. Microbiol.">
        <title>The Global Catalogue of Microorganisms (GCM) 10K type strain sequencing project: providing services to taxonomists for standard genome sequencing and annotation.</title>
        <authorList>
            <consortium name="The Broad Institute Genomics Platform"/>
            <consortium name="The Broad Institute Genome Sequencing Center for Infectious Disease"/>
            <person name="Wu L."/>
            <person name="Ma J."/>
        </authorList>
    </citation>
    <scope>NUCLEOTIDE SEQUENCE [LARGE SCALE GENOMIC DNA]</scope>
    <source>
        <strain evidence="4">CGMCC 4.7371</strain>
    </source>
</reference>
<name>A0ABQ2N7J0_9ACTN</name>
<evidence type="ECO:0000313" key="4">
    <source>
        <dbReference type="Proteomes" id="UP000655410"/>
    </source>
</evidence>
<evidence type="ECO:0000256" key="2">
    <source>
        <dbReference type="SAM" id="Phobius"/>
    </source>
</evidence>